<gene>
    <name evidence="1" type="ORF">CRP01_11205</name>
</gene>
<evidence type="ECO:0000313" key="2">
    <source>
        <dbReference type="Proteomes" id="UP000223913"/>
    </source>
</evidence>
<proteinExistence type="predicted"/>
<accession>A0A2D0NCA9</accession>
<evidence type="ECO:0000313" key="1">
    <source>
        <dbReference type="EMBL" id="PHN06144.1"/>
    </source>
</evidence>
<dbReference type="RefSeq" id="WP_099150128.1">
    <property type="nucleotide sequence ID" value="NZ_PDUD01000018.1"/>
</dbReference>
<comment type="caution">
    <text evidence="1">The sequence shown here is derived from an EMBL/GenBank/DDBJ whole genome shotgun (WGS) entry which is preliminary data.</text>
</comment>
<organism evidence="1 2">
    <name type="scientific">Flavilitoribacter nigricans (strain ATCC 23147 / DSM 23189 / NBRC 102662 / NCIMB 1420 / SS-2)</name>
    <name type="common">Lewinella nigricans</name>
    <dbReference type="NCBI Taxonomy" id="1122177"/>
    <lineage>
        <taxon>Bacteria</taxon>
        <taxon>Pseudomonadati</taxon>
        <taxon>Bacteroidota</taxon>
        <taxon>Saprospiria</taxon>
        <taxon>Saprospirales</taxon>
        <taxon>Lewinellaceae</taxon>
        <taxon>Flavilitoribacter</taxon>
    </lineage>
</organism>
<keyword evidence="2" id="KW-1185">Reference proteome</keyword>
<name>A0A2D0NCA9_FLAN2</name>
<protein>
    <submittedName>
        <fullName evidence="1">Uncharacterized protein</fullName>
    </submittedName>
</protein>
<dbReference type="Proteomes" id="UP000223913">
    <property type="component" value="Unassembled WGS sequence"/>
</dbReference>
<dbReference type="EMBL" id="PDUD01000018">
    <property type="protein sequence ID" value="PHN06144.1"/>
    <property type="molecule type" value="Genomic_DNA"/>
</dbReference>
<dbReference type="AlphaFoldDB" id="A0A2D0NCA9"/>
<dbReference type="OrthoDB" id="9970748at2"/>
<sequence length="101" mass="11669">MENDALITAIKENTAVMRELLKLERARITRSEWMTPEEVAQLIGLDTNTTTKYYRRQVSRAADRYGLRVTGNKKPRYWRADIIEYNRKLLAGTAVIPGGNR</sequence>
<reference evidence="1 2" key="1">
    <citation type="submission" date="2017-10" db="EMBL/GenBank/DDBJ databases">
        <title>The draft genome sequence of Lewinella nigricans NBRC 102662.</title>
        <authorList>
            <person name="Wang K."/>
        </authorList>
    </citation>
    <scope>NUCLEOTIDE SEQUENCE [LARGE SCALE GENOMIC DNA]</scope>
    <source>
        <strain evidence="1 2">NBRC 102662</strain>
    </source>
</reference>